<gene>
    <name evidence="1" type="ORF">F1D05_28510</name>
</gene>
<proteinExistence type="predicted"/>
<dbReference type="AlphaFoldDB" id="A0A7G6X4H0"/>
<reference evidence="2" key="1">
    <citation type="submission" date="2019-09" db="EMBL/GenBank/DDBJ databases">
        <title>Antimicrobial potential of Antarctic Bacteria.</title>
        <authorList>
            <person name="Benaud N."/>
            <person name="Edwards R.J."/>
            <person name="Ferrari B.C."/>
        </authorList>
    </citation>
    <scope>NUCLEOTIDE SEQUENCE [LARGE SCALE GENOMIC DNA]</scope>
    <source>
        <strain evidence="2">SPB151</strain>
    </source>
</reference>
<dbReference type="KEGG" id="kqi:F1D05_28510"/>
<dbReference type="Gene3D" id="3.40.50.1820">
    <property type="entry name" value="alpha/beta hydrolase"/>
    <property type="match status" value="1"/>
</dbReference>
<sequence>MADLENAPDAGQPDLPTNIAAIRRFLSVCTSEPLAPNDWNAALAWNMVVSPEVRGALISREINSDDVLADLTVPVLVTHGRSDTIVLPSMSEHVLDICKTAKPSWYHGVGHLPFTETHPRFNHELTSLVKEVA</sequence>
<dbReference type="RefSeq" id="WP_185443537.1">
    <property type="nucleotide sequence ID" value="NZ_CP043661.1"/>
</dbReference>
<protein>
    <submittedName>
        <fullName evidence="1">Lysophospholipase</fullName>
    </submittedName>
</protein>
<organism evidence="1 2">
    <name type="scientific">Kribbella qitaiheensis</name>
    <dbReference type="NCBI Taxonomy" id="1544730"/>
    <lineage>
        <taxon>Bacteria</taxon>
        <taxon>Bacillati</taxon>
        <taxon>Actinomycetota</taxon>
        <taxon>Actinomycetes</taxon>
        <taxon>Propionibacteriales</taxon>
        <taxon>Kribbellaceae</taxon>
        <taxon>Kribbella</taxon>
    </lineage>
</organism>
<keyword evidence="2" id="KW-1185">Reference proteome</keyword>
<dbReference type="SUPFAM" id="SSF53474">
    <property type="entry name" value="alpha/beta-Hydrolases"/>
    <property type="match status" value="1"/>
</dbReference>
<dbReference type="EMBL" id="CP043661">
    <property type="protein sequence ID" value="QNE21135.1"/>
    <property type="molecule type" value="Genomic_DNA"/>
</dbReference>
<reference evidence="1 2" key="2">
    <citation type="journal article" date="2020" name="Microbiol. Resour. Announc.">
        <title>Antarctic desert soil bacteria exhibit high novel natural product potential, evaluated through long-read genome sequencing and comparative genomics.</title>
        <authorList>
            <person name="Benaud N."/>
            <person name="Edwards R.J."/>
            <person name="Amos T.G."/>
            <person name="D'Agostino P.M."/>
            <person name="Gutierrez-Chavez C."/>
            <person name="Montgomery K."/>
            <person name="Nicetic I."/>
            <person name="Ferrari B.C."/>
        </authorList>
    </citation>
    <scope>NUCLEOTIDE SEQUENCE [LARGE SCALE GENOMIC DNA]</scope>
    <source>
        <strain evidence="1 2">SPB151</strain>
    </source>
</reference>
<evidence type="ECO:0000313" key="2">
    <source>
        <dbReference type="Proteomes" id="UP000515563"/>
    </source>
</evidence>
<dbReference type="Proteomes" id="UP000515563">
    <property type="component" value="Chromosome"/>
</dbReference>
<accession>A0A7G6X4H0</accession>
<name>A0A7G6X4H0_9ACTN</name>
<dbReference type="InterPro" id="IPR029058">
    <property type="entry name" value="AB_hydrolase_fold"/>
</dbReference>
<evidence type="ECO:0000313" key="1">
    <source>
        <dbReference type="EMBL" id="QNE21135.1"/>
    </source>
</evidence>